<dbReference type="EMBL" id="AVBC01000039">
    <property type="protein sequence ID" value="ERL50181.1"/>
    <property type="molecule type" value="Genomic_DNA"/>
</dbReference>
<keyword evidence="2" id="KW-1185">Reference proteome</keyword>
<evidence type="ECO:0000313" key="2">
    <source>
        <dbReference type="Proteomes" id="UP000019113"/>
    </source>
</evidence>
<evidence type="ECO:0000313" key="1">
    <source>
        <dbReference type="EMBL" id="ERL50181.1"/>
    </source>
</evidence>
<protein>
    <submittedName>
        <fullName evidence="1">Uncharacterized protein</fullName>
    </submittedName>
</protein>
<accession>W1N4T8</accession>
<dbReference type="Proteomes" id="UP000019113">
    <property type="component" value="Unassembled WGS sequence"/>
</dbReference>
<organism evidence="1 2">
    <name type="scientific">Halomonas huangheensis</name>
    <dbReference type="NCBI Taxonomy" id="1178482"/>
    <lineage>
        <taxon>Bacteria</taxon>
        <taxon>Pseudomonadati</taxon>
        <taxon>Pseudomonadota</taxon>
        <taxon>Gammaproteobacteria</taxon>
        <taxon>Oceanospirillales</taxon>
        <taxon>Halomonadaceae</taxon>
        <taxon>Halomonas</taxon>
    </lineage>
</organism>
<comment type="caution">
    <text evidence="1">The sequence shown here is derived from an EMBL/GenBank/DDBJ whole genome shotgun (WGS) entry which is preliminary data.</text>
</comment>
<gene>
    <name evidence="1" type="ORF">BJB45_03375</name>
</gene>
<dbReference type="AlphaFoldDB" id="W1N4T8"/>
<name>W1N4T8_9GAMM</name>
<sequence length="51" mass="5636">MVVDDDDANVRAKAVYVDHGLHLMKSILASFFHNGLKRINTTSRTPASLLP</sequence>
<proteinExistence type="predicted"/>
<reference evidence="1 2" key="1">
    <citation type="submission" date="2013-08" db="EMBL/GenBank/DDBJ databases">
        <title>draft genome of Halomonas huanghegensis, strain BJGMM-B45T.</title>
        <authorList>
            <person name="Miao C."/>
            <person name="Wan Y."/>
            <person name="Jin W."/>
        </authorList>
    </citation>
    <scope>NUCLEOTIDE SEQUENCE [LARGE SCALE GENOMIC DNA]</scope>
    <source>
        <strain evidence="1 2">BJGMM-B45</strain>
    </source>
</reference>